<dbReference type="Proteomes" id="UP001153555">
    <property type="component" value="Unassembled WGS sequence"/>
</dbReference>
<evidence type="ECO:0000313" key="3">
    <source>
        <dbReference type="Proteomes" id="UP001153555"/>
    </source>
</evidence>
<comment type="caution">
    <text evidence="2">The sequence shown here is derived from an EMBL/GenBank/DDBJ whole genome shotgun (WGS) entry which is preliminary data.</text>
</comment>
<dbReference type="SMART" id="SM00316">
    <property type="entry name" value="S1"/>
    <property type="match status" value="1"/>
</dbReference>
<keyword evidence="3" id="KW-1185">Reference proteome</keyword>
<dbReference type="InterPro" id="IPR003029">
    <property type="entry name" value="S1_domain"/>
</dbReference>
<evidence type="ECO:0000259" key="1">
    <source>
        <dbReference type="PROSITE" id="PS50126"/>
    </source>
</evidence>
<dbReference type="OrthoDB" id="412781at2759"/>
<sequence>MQVIVADEEQRRLIFSEKKLSWSKFSPQLELGDIYYGRVGAVMDFGALVHLRFPDGLYHLTGLVHVSELSWDFILHARDFLAVGDEVRVKIVHINWEESNIKLSIKQLTEDPLLETLDKFIPQDVSADPDALDGSDHFTIEPLPGLDTIIEELLKEDGSLAKDMRKGYFPRICSFGFQMHQLEEINTPFLLEREDRCKKYNSRLHLIKVELRGLCSWRWNAFHEFLRPVREVYLLV</sequence>
<reference evidence="2" key="1">
    <citation type="submission" date="2019-12" db="EMBL/GenBank/DDBJ databases">
        <authorList>
            <person name="Scholes J."/>
        </authorList>
    </citation>
    <scope>NUCLEOTIDE SEQUENCE</scope>
</reference>
<organism evidence="2 3">
    <name type="scientific">Striga hermonthica</name>
    <name type="common">Purple witchweed</name>
    <name type="synonym">Buchnera hermonthica</name>
    <dbReference type="NCBI Taxonomy" id="68872"/>
    <lineage>
        <taxon>Eukaryota</taxon>
        <taxon>Viridiplantae</taxon>
        <taxon>Streptophyta</taxon>
        <taxon>Embryophyta</taxon>
        <taxon>Tracheophyta</taxon>
        <taxon>Spermatophyta</taxon>
        <taxon>Magnoliopsida</taxon>
        <taxon>eudicotyledons</taxon>
        <taxon>Gunneridae</taxon>
        <taxon>Pentapetalae</taxon>
        <taxon>asterids</taxon>
        <taxon>lamiids</taxon>
        <taxon>Lamiales</taxon>
        <taxon>Orobanchaceae</taxon>
        <taxon>Buchnereae</taxon>
        <taxon>Striga</taxon>
    </lineage>
</organism>
<dbReference type="PANTHER" id="PTHR47559:SF1">
    <property type="entry name" value="OS03G0844900 PROTEIN"/>
    <property type="match status" value="1"/>
</dbReference>
<dbReference type="AlphaFoldDB" id="A0A9N7RK35"/>
<dbReference type="EMBL" id="CACSLK010027837">
    <property type="protein sequence ID" value="CAA0832932.1"/>
    <property type="molecule type" value="Genomic_DNA"/>
</dbReference>
<dbReference type="PANTHER" id="PTHR47559">
    <property type="entry name" value="OS03G0844900 PROTEIN"/>
    <property type="match status" value="1"/>
</dbReference>
<dbReference type="GO" id="GO:0003676">
    <property type="term" value="F:nucleic acid binding"/>
    <property type="evidence" value="ECO:0007669"/>
    <property type="project" value="InterPro"/>
</dbReference>
<proteinExistence type="predicted"/>
<gene>
    <name evidence="2" type="ORF">SHERM_28206</name>
</gene>
<evidence type="ECO:0000313" key="2">
    <source>
        <dbReference type="EMBL" id="CAA0832932.1"/>
    </source>
</evidence>
<dbReference type="InterPro" id="IPR012340">
    <property type="entry name" value="NA-bd_OB-fold"/>
</dbReference>
<dbReference type="SUPFAM" id="SSF50249">
    <property type="entry name" value="Nucleic acid-binding proteins"/>
    <property type="match status" value="1"/>
</dbReference>
<dbReference type="Pfam" id="PF00575">
    <property type="entry name" value="S1"/>
    <property type="match status" value="1"/>
</dbReference>
<dbReference type="Gene3D" id="2.40.50.140">
    <property type="entry name" value="Nucleic acid-binding proteins"/>
    <property type="match status" value="1"/>
</dbReference>
<name>A0A9N7RK35_STRHE</name>
<protein>
    <submittedName>
        <fullName evidence="2">Nucleic acid-binding proteins superfamily</fullName>
    </submittedName>
</protein>
<dbReference type="InterPro" id="IPR052757">
    <property type="entry name" value="Ribosomal_protein_S1"/>
</dbReference>
<feature type="domain" description="S1 motif" evidence="1">
    <location>
        <begin position="32"/>
        <end position="106"/>
    </location>
</feature>
<accession>A0A9N7RK35</accession>
<dbReference type="PROSITE" id="PS50126">
    <property type="entry name" value="S1"/>
    <property type="match status" value="1"/>
</dbReference>